<dbReference type="HOGENOM" id="CLU_226083_0_0_1"/>
<dbReference type="OrthoDB" id="3156807at2759"/>
<evidence type="ECO:0000313" key="10">
    <source>
        <dbReference type="Proteomes" id="UP000009168"/>
    </source>
</evidence>
<dbReference type="InterPro" id="IPR027417">
    <property type="entry name" value="P-loop_NTPase"/>
</dbReference>
<keyword evidence="3 5" id="KW-0347">Helicase</keyword>
<evidence type="ECO:0000256" key="7">
    <source>
        <dbReference type="SAM" id="MobiDB-lite"/>
    </source>
</evidence>
<keyword evidence="1 5" id="KW-0547">Nucleotide-binding</keyword>
<feature type="compositionally biased region" description="Acidic residues" evidence="7">
    <location>
        <begin position="1478"/>
        <end position="1487"/>
    </location>
</feature>
<evidence type="ECO:0000256" key="4">
    <source>
        <dbReference type="ARBA" id="ARBA00022840"/>
    </source>
</evidence>
<protein>
    <submittedName>
        <fullName evidence="9">UvrD/REP helicase amine-terminal domain protein</fullName>
    </submittedName>
</protein>
<dbReference type="GO" id="GO:0004386">
    <property type="term" value="F:helicase activity"/>
    <property type="evidence" value="ECO:0007669"/>
    <property type="project" value="UniProtKB-UniRule"/>
</dbReference>
<dbReference type="PROSITE" id="PS51198">
    <property type="entry name" value="UVRD_HELICASE_ATP_BIND"/>
    <property type="match status" value="1"/>
</dbReference>
<dbReference type="InterPro" id="IPR013986">
    <property type="entry name" value="DExx_box_DNA_helicase_dom_sf"/>
</dbReference>
<name>Q23Q43_TETTS</name>
<dbReference type="Gene3D" id="3.40.50.300">
    <property type="entry name" value="P-loop containing nucleotide triphosphate hydrolases"/>
    <property type="match status" value="2"/>
</dbReference>
<evidence type="ECO:0000256" key="6">
    <source>
        <dbReference type="SAM" id="Coils"/>
    </source>
</evidence>
<reference evidence="10" key="1">
    <citation type="journal article" date="2006" name="PLoS Biol.">
        <title>Macronuclear genome sequence of the ciliate Tetrahymena thermophila, a model eukaryote.</title>
        <authorList>
            <person name="Eisen J.A."/>
            <person name="Coyne R.S."/>
            <person name="Wu M."/>
            <person name="Wu D."/>
            <person name="Thiagarajan M."/>
            <person name="Wortman J.R."/>
            <person name="Badger J.H."/>
            <person name="Ren Q."/>
            <person name="Amedeo P."/>
            <person name="Jones K.M."/>
            <person name="Tallon L.J."/>
            <person name="Delcher A.L."/>
            <person name="Salzberg S.L."/>
            <person name="Silva J.C."/>
            <person name="Haas B.J."/>
            <person name="Majoros W.H."/>
            <person name="Farzad M."/>
            <person name="Carlton J.M."/>
            <person name="Smith R.K. Jr."/>
            <person name="Garg J."/>
            <person name="Pearlman R.E."/>
            <person name="Karrer K.M."/>
            <person name="Sun L."/>
            <person name="Manning G."/>
            <person name="Elde N.C."/>
            <person name="Turkewitz A.P."/>
            <person name="Asai D.J."/>
            <person name="Wilkes D.E."/>
            <person name="Wang Y."/>
            <person name="Cai H."/>
            <person name="Collins K."/>
            <person name="Stewart B.A."/>
            <person name="Lee S.R."/>
            <person name="Wilamowska K."/>
            <person name="Weinberg Z."/>
            <person name="Ruzzo W.L."/>
            <person name="Wloga D."/>
            <person name="Gaertig J."/>
            <person name="Frankel J."/>
            <person name="Tsao C.-C."/>
            <person name="Gorovsky M.A."/>
            <person name="Keeling P.J."/>
            <person name="Waller R.F."/>
            <person name="Patron N.J."/>
            <person name="Cherry J.M."/>
            <person name="Stover N.A."/>
            <person name="Krieger C.J."/>
            <person name="del Toro C."/>
            <person name="Ryder H.F."/>
            <person name="Williamson S.C."/>
            <person name="Barbeau R.A."/>
            <person name="Hamilton E.P."/>
            <person name="Orias E."/>
        </authorList>
    </citation>
    <scope>NUCLEOTIDE SEQUENCE [LARGE SCALE GENOMIC DNA]</scope>
    <source>
        <strain evidence="10">SB210</strain>
    </source>
</reference>
<keyword evidence="2 5" id="KW-0378">Hydrolase</keyword>
<dbReference type="GO" id="GO:0005524">
    <property type="term" value="F:ATP binding"/>
    <property type="evidence" value="ECO:0007669"/>
    <property type="project" value="UniProtKB-UniRule"/>
</dbReference>
<dbReference type="RefSeq" id="XP_001018986.2">
    <property type="nucleotide sequence ID" value="XM_001018986.2"/>
</dbReference>
<keyword evidence="10" id="KW-1185">Reference proteome</keyword>
<evidence type="ECO:0000256" key="2">
    <source>
        <dbReference type="ARBA" id="ARBA00022801"/>
    </source>
</evidence>
<evidence type="ECO:0000256" key="1">
    <source>
        <dbReference type="ARBA" id="ARBA00022741"/>
    </source>
</evidence>
<dbReference type="InterPro" id="IPR039904">
    <property type="entry name" value="TRANK1"/>
</dbReference>
<dbReference type="Gene3D" id="1.10.10.160">
    <property type="match status" value="1"/>
</dbReference>
<dbReference type="GeneID" id="7839503"/>
<gene>
    <name evidence="9" type="ORF">TTHERM_00583460</name>
</gene>
<feature type="compositionally biased region" description="Basic and acidic residues" evidence="7">
    <location>
        <begin position="1510"/>
        <end position="1535"/>
    </location>
</feature>
<feature type="compositionally biased region" description="Acidic residues" evidence="7">
    <location>
        <begin position="1500"/>
        <end position="1509"/>
    </location>
</feature>
<dbReference type="InParanoid" id="Q23Q43"/>
<dbReference type="Proteomes" id="UP000009168">
    <property type="component" value="Unassembled WGS sequence"/>
</dbReference>
<accession>Q23Q43</accession>
<dbReference type="STRING" id="312017.Q23Q43"/>
<keyword evidence="6" id="KW-0175">Coiled coil</keyword>
<dbReference type="PANTHER" id="PTHR21529:SF4">
    <property type="entry name" value="TPR AND ANKYRIN REPEAT-CONTAINING PROTEIN 1"/>
    <property type="match status" value="1"/>
</dbReference>
<feature type="coiled-coil region" evidence="6">
    <location>
        <begin position="2208"/>
        <end position="2277"/>
    </location>
</feature>
<evidence type="ECO:0000313" key="9">
    <source>
        <dbReference type="EMBL" id="EAR98741.2"/>
    </source>
</evidence>
<feature type="binding site" evidence="5">
    <location>
        <begin position="374"/>
        <end position="381"/>
    </location>
    <ligand>
        <name>ATP</name>
        <dbReference type="ChEBI" id="CHEBI:30616"/>
    </ligand>
</feature>
<dbReference type="KEGG" id="tet:TTHERM_00583460"/>
<evidence type="ECO:0000256" key="5">
    <source>
        <dbReference type="PROSITE-ProRule" id="PRU00560"/>
    </source>
</evidence>
<sequence>MDPYTYLPEITSTLEENIQKIHFLCTKLPYRGVNWTYYHNINSIIVEWMRQQTIRFEQQEQSGEFYQKYKDLYLLGRKSVEAELRYQNLLHKSIFKCNYTDNFVNEFSKNSIQKQKVIFSYMNYIAQGYFRQIKDIFDIFEVPHKGQELEKMFCVKVMHNKYLVFLVTVQTIPVHSNHRKLAKMNFTQVIVFLDILTPAQADQLKNKAHPKVYTKVLQNYVSEPGYMINHKMLNPYTCSEKNLFIYDNGRYIYNYPPQSQDPALHSNNPFYESVLSYLPNNFYQHKFQDSDQETYYYDARKQRWVLQDQNFLRDLQSMRDYQQQVSNHVISQCLNFGSAQKLVNVLQKIPNFKVKLSSEQSHIISCSGNVVCIGRSGTGKTTSAVLRMFALEMLFKYRLHVYHNRHMKLASQTRFNPKDLDKMVGLRCIFVTASPVLTNEIKRYYDRLTKQLKEELIKRDEKLHAEQLEKLIQQKKDQQNDEKQDKTESNEADKELDAEKEEIEILMEKQFENLQLNKEISTDGAAQNDAEDAQQEIKEEKITFEDDDAEKLEKEMDKYENLSNMSPQDFPAFMTVRNLIMLIDASLSYPFFKRNKEGKIKGQTAQNTWHNEQKGTLYINNFHKHQINESNLKDADQIMEKMNIGLEDDDEEEEIQNIDNLNEYQINQQYQQTIRQQQKKINQIAASKAKQVSKAKKMAYEIDFEYFKRFFWKRIQNKVIGFKSLDVHFVWTEIYSIIKGSSQSCFYWSGVSYGLSKYIYTQQQTRLKSHEIDKLYEIYQEYERWKDQEGSYDFMDIVNYVIRSINYGFNKNIQYLHYIMVDEVQDLPMNILYLLKKMTTNGIFYSGDTAQTIAQGVGFRYGSLKSLFDNKSVGQYYTDSKSITDDVTIQQLTVNFRSHNKILYLANSVIDLLEFFFPETIDRLKKEKSSIDGPKPIILGESDPDLLFCILTGDSSFKSERHSSNQGAMGRNPIEFGCSQVVIVRNQESKKNLPPMLAHALCLTIYEAKGLEFDDVILYNFFQDSTMQPQKWNLLRYVSYLNQFMTKEKFNEMIEEQEIERLHRIHYIQLLRTEIIEQDWKDKQAMNKLQYIMDNEKRLSQLKILNDRAVQREQKMEELQQQEQALQSDAVYGTPVKGEENLIKVVKLNLNQEEFKKNNISQKDFSQLCLELKQLYVAITRPKNRVIIYDENADARQIIQEYWENLGCVEVITSEVLSGMVDQKNVQESGINIKDALLRKSDSNQWKQQGLRMMKMRYFQQAMLCFEKAGCQEYMEQAKIFHLADHAKEMLEEAQREYIFLDQGIMEYSSMSKTEKDTKKAQINLQMKIARKEFTQVGEIFYNREQYKQAAKCFFSALNYQRAADCYIKIGNIRSAAECYYIIQDYVRASELFLEGKEYVKAIECNDLLENWGKILEIINLAKGSMTLKTRELYIKKYAPLALEELVSNIGLSKIEVTTKQQQKQKKILELIVQEQINEEEEDEENATLEQSQQKNKENESEEEEEIEDEKSGQQKEQADQQKETKSILDDLNKQEEEEDKDDEEDEDEHDSVDKIDLDDISQDESVEKINKTKQTQKSAADNNKSVSNADFSVIDKTQGQMQDVSVIEKSVKQSRHDNTSFIDNISFNDSSKDEDANEDLNLSSLTLDFIKSKNQLSDFEHLSEFDPEDEWLKMETGSIAEVIQKSRDSGIFSCSEFSSLNIADMMSTKAQMIKTSADIFIQDEIMQQVIKYMSMFSDNFKTEILKIKSKDALLTSRNEQHDDTLTEYGANELLIDLDNIDINFLYLILDTLEYYNIFRLAIFVCNRYKLSKKVGRYLISIAHKFSFLAHEDASLDFTLLNLTPEKQKKIEKAIIANIAIHNLFEVINPEFIRLKEADEVPNENNSLGIEVYRGFLSLGYWKKILFIMDYKRSLELAYFFSDFNSYKTIFLNFNKKYKNKAACISSIKNGEPDFQCLPFDIPKTAEEIEFAIVVLEHVITFQNSKQKLSKSTTHNLSFSSRSQMMNAEGQYEKIPQFPSYFTYNAIFWKYINHKVSKGFAKQNNEDSQFFKYVGQCAKNALEILDKKDNFESDLINLRIFDVFSFLSNLFFQLQFQDKLFQILIQHLDLDDFQNFVLIINRILKMFSNINTEQRKSYLILRALVSPLKVRLNMNTTDLLSAFGQTKVNIHKSSRLIAYFLQKKNEAAAKLKVENVIIKIMQFEEFCLKKRGKILKQYEKEYRQYRNETNQLQAQITALLNKGDKRSIQEASYLVNNVEEKENLMNYVKQIEFLEKKQKNKYYFLDLDCEFIAAPIQDVLQFFQENLYKLTIPLVHRKISTSIKLSGTKNYTIERLFLISAYNIAFSQILKETDQIMKSTEGYDLLSKTKGYVPPEYKKYKKSNPLYKFFKLEYLKQIEEQNEEEEDEDIQQYMEYEGIKKKSKKINYPLLKKCKRQLSQCLQNIYQGYWEVSISPYVRNVLLQIVLKTINSYEFSSPFDFKSIQKYAQFLNIVNHTSYLNNFKVSQNLRIDAKLIIENVYNHRNGLIQKYINNTLSILDKHFDQLEFQEKMHQLEYCAIWATLSYLASKGDTFNFYLNQNFLKLLPPLKFTEFTTDQKDDNVISVPARFALEVSIQPIKSLDTIVEIFQFIADIFTKQGTQIVQRKAVFQRLLQLIFIVLFNLKKINNDLAQEILTLIDLLDQEEQLQKIIDKIDFWEDLIQCQNEKEIEEIIPLMISENLFEFEESYEKADIVQEIQIENIISKSITEEVRQKITNQQILHDQIQHSKKITASRIILNNYNYNKQEMWKAQSRLCKNQTQLLILSRFNNKHMLPTESLISANLKNSQIFNFFEENDNIVSDIICNMTSNSVFDPLDYHYLLLLLDQADRRQGEYEKHLLSLVKENDQSKNQFINKLVQEIQKKKEELLNWATQQFSKENQDPQVFFLQNKMSIAIKWAKMGYINDAKKLVTDINDDFKLKEAQSLKLNMNNQPPKIGNKFKKNKQAKK</sequence>
<evidence type="ECO:0000259" key="8">
    <source>
        <dbReference type="PROSITE" id="PS51198"/>
    </source>
</evidence>
<feature type="domain" description="UvrD-like helicase ATP-binding" evidence="8">
    <location>
        <begin position="353"/>
        <end position="899"/>
    </location>
</feature>
<dbReference type="PANTHER" id="PTHR21529">
    <property type="entry name" value="MAMMARY TURMOR VIRUS RECEPTOR HOMOLOG 1, 2 MTVR1, 2"/>
    <property type="match status" value="1"/>
</dbReference>
<feature type="coiled-coil region" evidence="6">
    <location>
        <begin position="1102"/>
        <end position="1129"/>
    </location>
</feature>
<feature type="compositionally biased region" description="Acidic residues" evidence="7">
    <location>
        <begin position="1536"/>
        <end position="1551"/>
    </location>
</feature>
<dbReference type="GO" id="GO:0016787">
    <property type="term" value="F:hydrolase activity"/>
    <property type="evidence" value="ECO:0007669"/>
    <property type="project" value="UniProtKB-UniRule"/>
</dbReference>
<organism evidence="9 10">
    <name type="scientific">Tetrahymena thermophila (strain SB210)</name>
    <dbReference type="NCBI Taxonomy" id="312017"/>
    <lineage>
        <taxon>Eukaryota</taxon>
        <taxon>Sar</taxon>
        <taxon>Alveolata</taxon>
        <taxon>Ciliophora</taxon>
        <taxon>Intramacronucleata</taxon>
        <taxon>Oligohymenophorea</taxon>
        <taxon>Hymenostomatida</taxon>
        <taxon>Tetrahymenina</taxon>
        <taxon>Tetrahymenidae</taxon>
        <taxon>Tetrahymena</taxon>
    </lineage>
</organism>
<dbReference type="InterPro" id="IPR014016">
    <property type="entry name" value="UvrD-like_ATP-bd"/>
</dbReference>
<dbReference type="SUPFAM" id="SSF52540">
    <property type="entry name" value="P-loop containing nucleoside triphosphate hydrolases"/>
    <property type="match status" value="1"/>
</dbReference>
<feature type="region of interest" description="Disordered" evidence="7">
    <location>
        <begin position="1478"/>
        <end position="1566"/>
    </location>
</feature>
<dbReference type="EMBL" id="GG662649">
    <property type="protein sequence ID" value="EAR98741.2"/>
    <property type="molecule type" value="Genomic_DNA"/>
</dbReference>
<feature type="region of interest" description="Disordered" evidence="7">
    <location>
        <begin position="473"/>
        <end position="497"/>
    </location>
</feature>
<evidence type="ECO:0000256" key="3">
    <source>
        <dbReference type="ARBA" id="ARBA00022806"/>
    </source>
</evidence>
<dbReference type="eggNOG" id="ENOG502QQZC">
    <property type="taxonomic scope" value="Eukaryota"/>
</dbReference>
<proteinExistence type="predicted"/>
<keyword evidence="4 5" id="KW-0067">ATP-binding</keyword>